<keyword evidence="1" id="KW-0472">Membrane</keyword>
<accession>A0A1E7W4K2</accession>
<keyword evidence="1" id="KW-1133">Transmembrane helix</keyword>
<sequence>MTTQQTSPSALQTVLALLAMLIGSAVLAIAVAYVALENMPCRWFGSAFEGGCGFGALGASAGVALIVFVIAFGCAARLYFRR</sequence>
<name>A0A1E7W4K2_9BURK</name>
<evidence type="ECO:0000256" key="1">
    <source>
        <dbReference type="SAM" id="Phobius"/>
    </source>
</evidence>
<proteinExistence type="predicted"/>
<dbReference type="OrthoDB" id="8781959at2"/>
<keyword evidence="1" id="KW-0812">Transmembrane</keyword>
<feature type="transmembrane region" description="Helical" evidence="1">
    <location>
        <begin position="12"/>
        <end position="36"/>
    </location>
</feature>
<evidence type="ECO:0000313" key="3">
    <source>
        <dbReference type="Proteomes" id="UP000175989"/>
    </source>
</evidence>
<evidence type="ECO:0000313" key="2">
    <source>
        <dbReference type="EMBL" id="OEZ90673.1"/>
    </source>
</evidence>
<dbReference type="RefSeq" id="WP_141749693.1">
    <property type="nucleotide sequence ID" value="NZ_LROM01000156.1"/>
</dbReference>
<dbReference type="AlphaFoldDB" id="A0A1E7W4K2"/>
<organism evidence="2 3">
    <name type="scientific">Duganella phyllosphaerae</name>
    <dbReference type="NCBI Taxonomy" id="762836"/>
    <lineage>
        <taxon>Bacteria</taxon>
        <taxon>Pseudomonadati</taxon>
        <taxon>Pseudomonadota</taxon>
        <taxon>Betaproteobacteria</taxon>
        <taxon>Burkholderiales</taxon>
        <taxon>Oxalobacteraceae</taxon>
        <taxon>Telluria group</taxon>
        <taxon>Duganella</taxon>
    </lineage>
</organism>
<evidence type="ECO:0008006" key="4">
    <source>
        <dbReference type="Google" id="ProtNLM"/>
    </source>
</evidence>
<keyword evidence="3" id="KW-1185">Reference proteome</keyword>
<dbReference type="Proteomes" id="UP000175989">
    <property type="component" value="Unassembled WGS sequence"/>
</dbReference>
<reference evidence="3" key="1">
    <citation type="journal article" date="2016" name="Front. Microbiol.">
        <title>Molecular Keys to the Janthinobacterium and Duganella spp. Interaction with the Plant Pathogen Fusarium graminearum.</title>
        <authorList>
            <person name="Haack F.S."/>
            <person name="Poehlein A."/>
            <person name="Kroger C."/>
            <person name="Voigt C.A."/>
            <person name="Piepenbring M."/>
            <person name="Bode H.B."/>
            <person name="Daniel R."/>
            <person name="Schafer W."/>
            <person name="Streit W.R."/>
        </authorList>
    </citation>
    <scope>NUCLEOTIDE SEQUENCE [LARGE SCALE GENOMIC DNA]</scope>
    <source>
        <strain evidence="3">T54</strain>
    </source>
</reference>
<dbReference type="EMBL" id="LROM01000156">
    <property type="protein sequence ID" value="OEZ90673.1"/>
    <property type="molecule type" value="Genomic_DNA"/>
</dbReference>
<comment type="caution">
    <text evidence="2">The sequence shown here is derived from an EMBL/GenBank/DDBJ whole genome shotgun (WGS) entry which is preliminary data.</text>
</comment>
<protein>
    <recommendedName>
        <fullName evidence="4">Transmembrane protein</fullName>
    </recommendedName>
</protein>
<gene>
    <name evidence="2" type="ORF">DUPY_52780</name>
</gene>
<feature type="transmembrane region" description="Helical" evidence="1">
    <location>
        <begin position="56"/>
        <end position="80"/>
    </location>
</feature>